<organism evidence="1 2">
    <name type="scientific">Capsulimonas corticalis</name>
    <dbReference type="NCBI Taxonomy" id="2219043"/>
    <lineage>
        <taxon>Bacteria</taxon>
        <taxon>Bacillati</taxon>
        <taxon>Armatimonadota</taxon>
        <taxon>Armatimonadia</taxon>
        <taxon>Capsulimonadales</taxon>
        <taxon>Capsulimonadaceae</taxon>
        <taxon>Capsulimonas</taxon>
    </lineage>
</organism>
<dbReference type="Proteomes" id="UP000287394">
    <property type="component" value="Chromosome"/>
</dbReference>
<keyword evidence="2" id="KW-1185">Reference proteome</keyword>
<gene>
    <name evidence="1" type="ORF">CCAX7_54450</name>
</gene>
<accession>A0A402D5S6</accession>
<protein>
    <submittedName>
        <fullName evidence="1">Uncharacterized protein</fullName>
    </submittedName>
</protein>
<dbReference type="AlphaFoldDB" id="A0A402D5S6"/>
<sequence>MENLTALAAINSCASGIAESARWSGRFEVFKFDNDAHAAAWEAREAEPVETVSMDNVFLLTGLNELFRIAVGQSANTFTQANTQIGVGDSATAASNAQTDLLASSNKTYVTSDASGGITVGASGGTTNSLIVQATFGSAQGNYAWNEMCVKHGVSGFVLNRAVGSLGTKAAGTTWIARVTLSIT</sequence>
<reference evidence="1 2" key="1">
    <citation type="journal article" date="2019" name="Int. J. Syst. Evol. Microbiol.">
        <title>Capsulimonas corticalis gen. nov., sp. nov., an aerobic capsulated bacterium, of a novel bacterial order, Capsulimonadales ord. nov., of the class Armatimonadia of the phylum Armatimonadetes.</title>
        <authorList>
            <person name="Li J."/>
            <person name="Kudo C."/>
            <person name="Tonouchi A."/>
        </authorList>
    </citation>
    <scope>NUCLEOTIDE SEQUENCE [LARGE SCALE GENOMIC DNA]</scope>
    <source>
        <strain evidence="1 2">AX-7</strain>
    </source>
</reference>
<dbReference type="KEGG" id="ccot:CCAX7_54450"/>
<name>A0A402D5S6_9BACT</name>
<evidence type="ECO:0000313" key="2">
    <source>
        <dbReference type="Proteomes" id="UP000287394"/>
    </source>
</evidence>
<evidence type="ECO:0000313" key="1">
    <source>
        <dbReference type="EMBL" id="BDI33394.1"/>
    </source>
</evidence>
<dbReference type="RefSeq" id="WP_119324856.1">
    <property type="nucleotide sequence ID" value="NZ_AP025739.1"/>
</dbReference>
<proteinExistence type="predicted"/>
<dbReference type="EMBL" id="AP025739">
    <property type="protein sequence ID" value="BDI33394.1"/>
    <property type="molecule type" value="Genomic_DNA"/>
</dbReference>